<keyword evidence="3" id="KW-1185">Reference proteome</keyword>
<gene>
    <name evidence="2" type="ORF">K431DRAFT_80391</name>
</gene>
<protein>
    <submittedName>
        <fullName evidence="2">Uncharacterized protein</fullName>
    </submittedName>
</protein>
<organism evidence="2 3">
    <name type="scientific">Polychaeton citri CBS 116435</name>
    <dbReference type="NCBI Taxonomy" id="1314669"/>
    <lineage>
        <taxon>Eukaryota</taxon>
        <taxon>Fungi</taxon>
        <taxon>Dikarya</taxon>
        <taxon>Ascomycota</taxon>
        <taxon>Pezizomycotina</taxon>
        <taxon>Dothideomycetes</taxon>
        <taxon>Dothideomycetidae</taxon>
        <taxon>Capnodiales</taxon>
        <taxon>Capnodiaceae</taxon>
        <taxon>Polychaeton</taxon>
    </lineage>
</organism>
<reference evidence="2" key="1">
    <citation type="journal article" date="2020" name="Stud. Mycol.">
        <title>101 Dothideomycetes genomes: a test case for predicting lifestyles and emergence of pathogens.</title>
        <authorList>
            <person name="Haridas S."/>
            <person name="Albert R."/>
            <person name="Binder M."/>
            <person name="Bloem J."/>
            <person name="Labutti K."/>
            <person name="Salamov A."/>
            <person name="Andreopoulos B."/>
            <person name="Baker S."/>
            <person name="Barry K."/>
            <person name="Bills G."/>
            <person name="Bluhm B."/>
            <person name="Cannon C."/>
            <person name="Castanera R."/>
            <person name="Culley D."/>
            <person name="Daum C."/>
            <person name="Ezra D."/>
            <person name="Gonzalez J."/>
            <person name="Henrissat B."/>
            <person name="Kuo A."/>
            <person name="Liang C."/>
            <person name="Lipzen A."/>
            <person name="Lutzoni F."/>
            <person name="Magnuson J."/>
            <person name="Mondo S."/>
            <person name="Nolan M."/>
            <person name="Ohm R."/>
            <person name="Pangilinan J."/>
            <person name="Park H.-J."/>
            <person name="Ramirez L."/>
            <person name="Alfaro M."/>
            <person name="Sun H."/>
            <person name="Tritt A."/>
            <person name="Yoshinaga Y."/>
            <person name="Zwiers L.-H."/>
            <person name="Turgeon B."/>
            <person name="Goodwin S."/>
            <person name="Spatafora J."/>
            <person name="Crous P."/>
            <person name="Grigoriev I."/>
        </authorList>
    </citation>
    <scope>NUCLEOTIDE SEQUENCE</scope>
    <source>
        <strain evidence="2">CBS 116435</strain>
    </source>
</reference>
<sequence length="186" mass="20840">MNEYRAQILANARVLYSMTYNRSAPSSIEVITTACPMRASVVVDYDHDRVRKWLFMAGSDASDEQEALKNLLNLTSQRLRSYYDNTRFLIDHPSMEWKKAPQGWYQVPKTKVAPPPSVMPKKDPSTATNAIAIPRRDLGKVETGPSRPGDDAVTAQQLSPEVLRYLTSQALLECCKMQFGTAISPS</sequence>
<evidence type="ECO:0000313" key="2">
    <source>
        <dbReference type="EMBL" id="KAF2725587.1"/>
    </source>
</evidence>
<dbReference type="Proteomes" id="UP000799441">
    <property type="component" value="Unassembled WGS sequence"/>
</dbReference>
<accession>A0A9P4QIX7</accession>
<feature type="region of interest" description="Disordered" evidence="1">
    <location>
        <begin position="134"/>
        <end position="155"/>
    </location>
</feature>
<dbReference type="AlphaFoldDB" id="A0A9P4QIX7"/>
<name>A0A9P4QIX7_9PEZI</name>
<comment type="caution">
    <text evidence="2">The sequence shown here is derived from an EMBL/GenBank/DDBJ whole genome shotgun (WGS) entry which is preliminary data.</text>
</comment>
<dbReference type="EMBL" id="MU003767">
    <property type="protein sequence ID" value="KAF2725587.1"/>
    <property type="molecule type" value="Genomic_DNA"/>
</dbReference>
<evidence type="ECO:0000256" key="1">
    <source>
        <dbReference type="SAM" id="MobiDB-lite"/>
    </source>
</evidence>
<evidence type="ECO:0000313" key="3">
    <source>
        <dbReference type="Proteomes" id="UP000799441"/>
    </source>
</evidence>
<proteinExistence type="predicted"/>